<feature type="repeat" description="WD" evidence="3">
    <location>
        <begin position="113"/>
        <end position="145"/>
    </location>
</feature>
<keyword evidence="2" id="KW-0677">Repeat</keyword>
<comment type="caution">
    <text evidence="5">The sequence shown here is derived from an EMBL/GenBank/DDBJ whole genome shotgun (WGS) entry which is preliminary data.</text>
</comment>
<feature type="coiled-coil region" evidence="4">
    <location>
        <begin position="855"/>
        <end position="882"/>
    </location>
</feature>
<keyword evidence="1 3" id="KW-0853">WD repeat</keyword>
<dbReference type="GeneID" id="39874854"/>
<feature type="repeat" description="WD" evidence="3">
    <location>
        <begin position="765"/>
        <end position="806"/>
    </location>
</feature>
<feature type="repeat" description="WD" evidence="3">
    <location>
        <begin position="723"/>
        <end position="764"/>
    </location>
</feature>
<dbReference type="PANTHER" id="PTHR19853:SF0">
    <property type="entry name" value="WD REPEAT-CONTAINING PROTEIN 3"/>
    <property type="match status" value="1"/>
</dbReference>
<evidence type="ECO:0000256" key="4">
    <source>
        <dbReference type="SAM" id="Coils"/>
    </source>
</evidence>
<organism evidence="5 6">
    <name type="scientific">Babesia ovata</name>
    <dbReference type="NCBI Taxonomy" id="189622"/>
    <lineage>
        <taxon>Eukaryota</taxon>
        <taxon>Sar</taxon>
        <taxon>Alveolata</taxon>
        <taxon>Apicomplexa</taxon>
        <taxon>Aconoidasida</taxon>
        <taxon>Piroplasmida</taxon>
        <taxon>Babesiidae</taxon>
        <taxon>Babesia</taxon>
    </lineage>
</organism>
<dbReference type="InterPro" id="IPR015943">
    <property type="entry name" value="WD40/YVTN_repeat-like_dom_sf"/>
</dbReference>
<dbReference type="CDD" id="cd00200">
    <property type="entry name" value="WD40"/>
    <property type="match status" value="1"/>
</dbReference>
<dbReference type="GO" id="GO:0030515">
    <property type="term" value="F:snoRNA binding"/>
    <property type="evidence" value="ECO:0007669"/>
    <property type="project" value="TreeGrafter"/>
</dbReference>
<evidence type="ECO:0000313" key="6">
    <source>
        <dbReference type="Proteomes" id="UP000236319"/>
    </source>
</evidence>
<dbReference type="PROSITE" id="PS50294">
    <property type="entry name" value="WD_REPEATS_REGION"/>
    <property type="match status" value="4"/>
</dbReference>
<dbReference type="EMBL" id="BDSA01000002">
    <property type="protein sequence ID" value="GBE61084.1"/>
    <property type="molecule type" value="Genomic_DNA"/>
</dbReference>
<sequence length="1042" mass="117094">MVKSYLRYALQDSFGTVTSRVCRNIAALSQDFVVTGHDERVSVWNCRTGEARVNFEAKPDDLHAPSDVTAFVCADGEERWLYVGYADGSIRRFQRPESLAGEAVSMVNEDFQVQGHKNAVTCLALSPFRQLLASGSQDCSVIIWDTTGDLGLFRLEGHRNEITDIRFVSHTGSSESQLKARKFGAERFSAKQGDDILGFLLSVSKDCIVRVWDLTSQLCIQTVIHSTAELYSIAVNSNESRFYVGGSENRIRCYKLDMSGNEKEENSAYDIPVYAKELPSLNRPENHGRCRRLCIMYPSAKDAAATYSSRKGTRSSGKESTKVLEIDQKGLLLCVTTTFVVFYRLYDSAEAAKRRKRRQKRHLEKQRARCNKLREALRATGREVTVEFDSLEATISHLEKLLSGTNPVESADSSASNPASSNTELAATDELNYMFAVNAFERISSFALFPSGFVIGYANNRVSVWRVQLQKLLSPKTADDDSDMEDMVSMCERVHLLDAVGHPSPIMGLGVSPSDTMLLSFSSESLKVWNSHTLHAIRTFDCKSVACAYFVAGNRHILVGTSTGELRVLYLDTCDAHEVYKLPADATKRSSDLDVVCMCEHPDHASFAAAFRDRCVKIFQYMLKKKGSQELLCVKEVSSTSLVDDPTDVRYSADGRLLAVALHDSTIQTFYTDTMKPFLSLYGHKLPVTSIDISSDGTLLASSSLDKTIKIWGLDFGNIRRSLLGHSSAVVKCRWINNTHYLVTTSLDSSIKLWDCDTYEQICQLRGHSTAVRSLALSSDAHFFVSASDDSTIRFWRRSDEQIFLSEEREKELELQLEHEVVRDDLNQVIPVDRDALLNKATRKTVQSVKATEELMRIIDEAEEYRLALEDHKLRVEEYKEMTSESGALAKYGMPDTAPPREPDPPLELFNRTPTEHVMMAVCSLTHSVVHEVLIALPFIYAEKLLNYIVSSLESYSSLCGSGTVNLHSMEMASKTALLLIQIYFRQFFALRHQRPLIARLERLLPPTLQHELDRIRRNKAALEHLKGLLDADVLSKRLRDL</sequence>
<name>A0A2H6KDN4_9APIC</name>
<dbReference type="RefSeq" id="XP_028867327.1">
    <property type="nucleotide sequence ID" value="XM_029011494.1"/>
</dbReference>
<dbReference type="Pfam" id="PF00400">
    <property type="entry name" value="WD40"/>
    <property type="match status" value="1"/>
</dbReference>
<dbReference type="SMART" id="SM00320">
    <property type="entry name" value="WD40"/>
    <property type="match status" value="10"/>
</dbReference>
<dbReference type="Proteomes" id="UP000236319">
    <property type="component" value="Unassembled WGS sequence"/>
</dbReference>
<dbReference type="GO" id="GO:0032040">
    <property type="term" value="C:small-subunit processome"/>
    <property type="evidence" value="ECO:0007669"/>
    <property type="project" value="TreeGrafter"/>
</dbReference>
<evidence type="ECO:0000256" key="2">
    <source>
        <dbReference type="ARBA" id="ARBA00022737"/>
    </source>
</evidence>
<dbReference type="InterPro" id="IPR051570">
    <property type="entry name" value="TBC1_cilium_biogenesis"/>
</dbReference>
<keyword evidence="4" id="KW-0175">Coiled coil</keyword>
<dbReference type="PROSITE" id="PS50082">
    <property type="entry name" value="WD_REPEATS_2"/>
    <property type="match status" value="4"/>
</dbReference>
<dbReference type="Pfam" id="PF25172">
    <property type="entry name" value="Beta-prop_WDR3_2nd"/>
    <property type="match status" value="1"/>
</dbReference>
<evidence type="ECO:0000256" key="3">
    <source>
        <dbReference type="PROSITE-ProRule" id="PRU00221"/>
    </source>
</evidence>
<dbReference type="PANTHER" id="PTHR19853">
    <property type="entry name" value="WD REPEAT CONTAINING PROTEIN 3 WDR3"/>
    <property type="match status" value="1"/>
</dbReference>
<dbReference type="VEuPathDB" id="PiroplasmaDB:BOVATA_025770"/>
<feature type="coiled-coil region" evidence="4">
    <location>
        <begin position="346"/>
        <end position="383"/>
    </location>
</feature>
<feature type="repeat" description="WD" evidence="3">
    <location>
        <begin position="681"/>
        <end position="722"/>
    </location>
</feature>
<keyword evidence="6" id="KW-1185">Reference proteome</keyword>
<protein>
    <submittedName>
        <fullName evidence="5">WD repeat-containing protein 3</fullName>
    </submittedName>
</protein>
<dbReference type="AlphaFoldDB" id="A0A2H6KDN4"/>
<reference evidence="5 6" key="1">
    <citation type="journal article" date="2017" name="BMC Genomics">
        <title>Whole-genome assembly of Babesia ovata and comparative genomics between closely related pathogens.</title>
        <authorList>
            <person name="Yamagishi J."/>
            <person name="Asada M."/>
            <person name="Hakimi H."/>
            <person name="Tanaka T.Q."/>
            <person name="Sugimoto C."/>
            <person name="Kawazu S."/>
        </authorList>
    </citation>
    <scope>NUCLEOTIDE SEQUENCE [LARGE SCALE GENOMIC DNA]</scope>
    <source>
        <strain evidence="5 6">Miyake</strain>
    </source>
</reference>
<dbReference type="Gene3D" id="2.130.10.10">
    <property type="entry name" value="YVTN repeat-like/Quinoprotein amine dehydrogenase"/>
    <property type="match status" value="4"/>
</dbReference>
<dbReference type="SUPFAM" id="SSF50978">
    <property type="entry name" value="WD40 repeat-like"/>
    <property type="match status" value="2"/>
</dbReference>
<dbReference type="GO" id="GO:0034388">
    <property type="term" value="C:Pwp2p-containing subcomplex of 90S preribosome"/>
    <property type="evidence" value="ECO:0007669"/>
    <property type="project" value="TreeGrafter"/>
</dbReference>
<evidence type="ECO:0000313" key="5">
    <source>
        <dbReference type="EMBL" id="GBE61084.1"/>
    </source>
</evidence>
<gene>
    <name evidence="5" type="ORF">BOVATA_025770</name>
</gene>
<dbReference type="InterPro" id="IPR036322">
    <property type="entry name" value="WD40_repeat_dom_sf"/>
</dbReference>
<dbReference type="InterPro" id="IPR001680">
    <property type="entry name" value="WD40_rpt"/>
</dbReference>
<dbReference type="GO" id="GO:0030490">
    <property type="term" value="P:maturation of SSU-rRNA"/>
    <property type="evidence" value="ECO:0007669"/>
    <property type="project" value="TreeGrafter"/>
</dbReference>
<proteinExistence type="predicted"/>
<dbReference type="InterPro" id="IPR020472">
    <property type="entry name" value="WD40_PAC1"/>
</dbReference>
<dbReference type="PRINTS" id="PR00320">
    <property type="entry name" value="GPROTEINBRPT"/>
</dbReference>
<evidence type="ECO:0000256" key="1">
    <source>
        <dbReference type="ARBA" id="ARBA00022574"/>
    </source>
</evidence>
<dbReference type="OrthoDB" id="338608at2759"/>
<accession>A0A2H6KDN4</accession>